<feature type="domain" description="RNase H type-1" evidence="12">
    <location>
        <begin position="75"/>
        <end position="212"/>
    </location>
</feature>
<dbReference type="Pfam" id="PF01693">
    <property type="entry name" value="Cauli_VI"/>
    <property type="match status" value="1"/>
</dbReference>
<dbReference type="Gene3D" id="3.30.420.10">
    <property type="entry name" value="Ribonuclease H-like superfamily/Ribonuclease H"/>
    <property type="match status" value="1"/>
</dbReference>
<evidence type="ECO:0000256" key="5">
    <source>
        <dbReference type="ARBA" id="ARBA00012180"/>
    </source>
</evidence>
<evidence type="ECO:0000256" key="3">
    <source>
        <dbReference type="ARBA" id="ARBA00004065"/>
    </source>
</evidence>
<dbReference type="InterPro" id="IPR011320">
    <property type="entry name" value="RNase_H1_N"/>
</dbReference>
<keyword evidence="10" id="KW-0378">Hydrolase</keyword>
<comment type="function">
    <text evidence="3">Endonuclease that specifically degrades the RNA of RNA-DNA hybrids.</text>
</comment>
<comment type="similarity">
    <text evidence="4">Belongs to the RNase H family.</text>
</comment>
<keyword evidence="13" id="KW-0548">Nucleotidyltransferase</keyword>
<dbReference type="Pfam" id="PF00075">
    <property type="entry name" value="RNase_H"/>
    <property type="match status" value="1"/>
</dbReference>
<dbReference type="EMBL" id="JAAIMP010000008">
    <property type="protein sequence ID" value="NSC77046.1"/>
    <property type="molecule type" value="Genomic_DNA"/>
</dbReference>
<dbReference type="PANTHER" id="PTHR10642:SF26">
    <property type="entry name" value="RIBONUCLEASE H1"/>
    <property type="match status" value="1"/>
</dbReference>
<dbReference type="InterPro" id="IPR012337">
    <property type="entry name" value="RNaseH-like_sf"/>
</dbReference>
<keyword evidence="13" id="KW-0695">RNA-directed DNA polymerase</keyword>
<dbReference type="GO" id="GO:0043137">
    <property type="term" value="P:DNA replication, removal of RNA primer"/>
    <property type="evidence" value="ECO:0007669"/>
    <property type="project" value="TreeGrafter"/>
</dbReference>
<keyword evidence="8" id="KW-0479">Metal-binding</keyword>
<dbReference type="GO" id="GO:0003676">
    <property type="term" value="F:nucleic acid binding"/>
    <property type="evidence" value="ECO:0007669"/>
    <property type="project" value="InterPro"/>
</dbReference>
<dbReference type="InterPro" id="IPR036397">
    <property type="entry name" value="RNaseH_sf"/>
</dbReference>
<dbReference type="InterPro" id="IPR037056">
    <property type="entry name" value="RNase_H1_N_sf"/>
</dbReference>
<dbReference type="Proteomes" id="UP001193756">
    <property type="component" value="Unassembled WGS sequence"/>
</dbReference>
<dbReference type="RefSeq" id="WP_173844509.1">
    <property type="nucleotide sequence ID" value="NZ_JAAIMP010000008.1"/>
</dbReference>
<keyword evidence="9" id="KW-0255">Endonuclease</keyword>
<reference evidence="13" key="1">
    <citation type="journal article" date="2020" name="Cell Host Microbe">
        <title>Functional and Genomic Variation between Human-Derived Isolates of Lachnospiraceae Reveals Inter- and Intra-Species Diversity.</title>
        <authorList>
            <person name="Sorbara M.T."/>
            <person name="Littmann E.R."/>
            <person name="Fontana E."/>
            <person name="Moody T.U."/>
            <person name="Kohout C.E."/>
            <person name="Gjonbalaj M."/>
            <person name="Eaton V."/>
            <person name="Seok R."/>
            <person name="Leiner I.M."/>
            <person name="Pamer E.G."/>
        </authorList>
    </citation>
    <scope>NUCLEOTIDE SEQUENCE</scope>
    <source>
        <strain evidence="13">MSK.16.45</strain>
    </source>
</reference>
<dbReference type="FunFam" id="3.40.970.10:FF:000002">
    <property type="entry name" value="Ribonuclease H"/>
    <property type="match status" value="1"/>
</dbReference>
<protein>
    <recommendedName>
        <fullName evidence="6">Ribonuclease H</fullName>
        <ecNumber evidence="5">3.1.26.4</ecNumber>
    </recommendedName>
</protein>
<comment type="catalytic activity">
    <reaction evidence="1">
        <text>Endonucleolytic cleavage to 5'-phosphomonoester.</text>
        <dbReference type="EC" id="3.1.26.4"/>
    </reaction>
</comment>
<dbReference type="AlphaFoldDB" id="A0AAX0BP65"/>
<dbReference type="GO" id="GO:0004523">
    <property type="term" value="F:RNA-DNA hybrid ribonuclease activity"/>
    <property type="evidence" value="ECO:0007669"/>
    <property type="project" value="UniProtKB-EC"/>
</dbReference>
<evidence type="ECO:0000256" key="8">
    <source>
        <dbReference type="ARBA" id="ARBA00022723"/>
    </source>
</evidence>
<dbReference type="InterPro" id="IPR050092">
    <property type="entry name" value="RNase_H"/>
</dbReference>
<evidence type="ECO:0000256" key="9">
    <source>
        <dbReference type="ARBA" id="ARBA00022759"/>
    </source>
</evidence>
<organism evidence="13 14">
    <name type="scientific">Agathobacter rectalis</name>
    <dbReference type="NCBI Taxonomy" id="39491"/>
    <lineage>
        <taxon>Bacteria</taxon>
        <taxon>Bacillati</taxon>
        <taxon>Bacillota</taxon>
        <taxon>Clostridia</taxon>
        <taxon>Lachnospirales</taxon>
        <taxon>Lachnospiraceae</taxon>
        <taxon>Agathobacter</taxon>
    </lineage>
</organism>
<comment type="caution">
    <text evidence="13">The sequence shown here is derived from an EMBL/GenBank/DDBJ whole genome shotgun (WGS) entry which is preliminary data.</text>
</comment>
<dbReference type="PANTHER" id="PTHR10642">
    <property type="entry name" value="RIBONUCLEASE H1"/>
    <property type="match status" value="1"/>
</dbReference>
<dbReference type="InterPro" id="IPR002156">
    <property type="entry name" value="RNaseH_domain"/>
</dbReference>
<dbReference type="Gene3D" id="3.40.970.10">
    <property type="entry name" value="Ribonuclease H1, N-terminal domain"/>
    <property type="match status" value="1"/>
</dbReference>
<dbReference type="EC" id="3.1.26.4" evidence="5"/>
<keyword evidence="7" id="KW-0540">Nuclease</keyword>
<gene>
    <name evidence="13" type="ORF">G4312_07030</name>
</gene>
<evidence type="ECO:0000256" key="11">
    <source>
        <dbReference type="ARBA" id="ARBA00022842"/>
    </source>
</evidence>
<proteinExistence type="inferred from homology"/>
<dbReference type="GO" id="GO:0003964">
    <property type="term" value="F:RNA-directed DNA polymerase activity"/>
    <property type="evidence" value="ECO:0007669"/>
    <property type="project" value="UniProtKB-KW"/>
</dbReference>
<evidence type="ECO:0000313" key="14">
    <source>
        <dbReference type="Proteomes" id="UP001193756"/>
    </source>
</evidence>
<dbReference type="SUPFAM" id="SSF53098">
    <property type="entry name" value="Ribonuclease H-like"/>
    <property type="match status" value="1"/>
</dbReference>
<accession>A0AAX0BP65</accession>
<evidence type="ECO:0000313" key="13">
    <source>
        <dbReference type="EMBL" id="NSC77046.1"/>
    </source>
</evidence>
<dbReference type="CDD" id="cd09277">
    <property type="entry name" value="RNase_HI_bacteria_like"/>
    <property type="match status" value="1"/>
</dbReference>
<dbReference type="GO" id="GO:0046872">
    <property type="term" value="F:metal ion binding"/>
    <property type="evidence" value="ECO:0007669"/>
    <property type="project" value="UniProtKB-KW"/>
</dbReference>
<comment type="cofactor">
    <cofactor evidence="2">
        <name>Mg(2+)</name>
        <dbReference type="ChEBI" id="CHEBI:18420"/>
    </cofactor>
</comment>
<sequence length="214" mass="23662">MASKYYAVKKGKVPGIYFNWNDCKTMVDGYPGAVYKSFKTIEEAEKFINGEKIIAGEKSITGMKASGESTSESDEKYSTYAFVDGSFNKATHTYGYGGFLVTDHEKYVLQGADNDDEMATMRNVAGEIKGAEAAVKKAIELGIKELVIYYDYKGIEMWATGDWNRNKAGTIAYHEYIMSVKDKIKLTFVKVKGHSGVEGNEEADKLAKQAVGIL</sequence>
<keyword evidence="13" id="KW-0808">Transferase</keyword>
<evidence type="ECO:0000256" key="1">
    <source>
        <dbReference type="ARBA" id="ARBA00000077"/>
    </source>
</evidence>
<reference evidence="13" key="2">
    <citation type="submission" date="2020-02" db="EMBL/GenBank/DDBJ databases">
        <authorList>
            <person name="Littmann E."/>
            <person name="Sorbara M."/>
        </authorList>
    </citation>
    <scope>NUCLEOTIDE SEQUENCE</scope>
    <source>
        <strain evidence="13">MSK.16.45</strain>
    </source>
</reference>
<evidence type="ECO:0000256" key="7">
    <source>
        <dbReference type="ARBA" id="ARBA00022722"/>
    </source>
</evidence>
<evidence type="ECO:0000256" key="6">
    <source>
        <dbReference type="ARBA" id="ARBA00017721"/>
    </source>
</evidence>
<dbReference type="InterPro" id="IPR009027">
    <property type="entry name" value="Ribosomal_bL9/RNase_H1_N"/>
</dbReference>
<name>A0AAX0BP65_9FIRM</name>
<evidence type="ECO:0000259" key="12">
    <source>
        <dbReference type="PROSITE" id="PS50879"/>
    </source>
</evidence>
<dbReference type="PROSITE" id="PS50879">
    <property type="entry name" value="RNASE_H_1"/>
    <property type="match status" value="1"/>
</dbReference>
<evidence type="ECO:0000256" key="4">
    <source>
        <dbReference type="ARBA" id="ARBA00005300"/>
    </source>
</evidence>
<evidence type="ECO:0000256" key="10">
    <source>
        <dbReference type="ARBA" id="ARBA00022801"/>
    </source>
</evidence>
<evidence type="ECO:0000256" key="2">
    <source>
        <dbReference type="ARBA" id="ARBA00001946"/>
    </source>
</evidence>
<keyword evidence="11" id="KW-0460">Magnesium</keyword>
<dbReference type="SUPFAM" id="SSF55658">
    <property type="entry name" value="L9 N-domain-like"/>
    <property type="match status" value="1"/>
</dbReference>